<dbReference type="Proteomes" id="UP000280726">
    <property type="component" value="Unassembled WGS sequence"/>
</dbReference>
<organism evidence="4 5">
    <name type="scientific">Georgenia muralis</name>
    <dbReference type="NCBI Taxonomy" id="154117"/>
    <lineage>
        <taxon>Bacteria</taxon>
        <taxon>Bacillati</taxon>
        <taxon>Actinomycetota</taxon>
        <taxon>Actinomycetes</taxon>
        <taxon>Micrococcales</taxon>
        <taxon>Bogoriellaceae</taxon>
        <taxon>Georgenia</taxon>
    </lineage>
</organism>
<keyword evidence="5" id="KW-1185">Reference proteome</keyword>
<feature type="domain" description="SUF system FeS cluster assembly SufBD core" evidence="3">
    <location>
        <begin position="144"/>
        <end position="368"/>
    </location>
</feature>
<dbReference type="GO" id="GO:0016226">
    <property type="term" value="P:iron-sulfur cluster assembly"/>
    <property type="evidence" value="ECO:0007669"/>
    <property type="project" value="InterPro"/>
</dbReference>
<dbReference type="Pfam" id="PF01458">
    <property type="entry name" value="SUFBD_core"/>
    <property type="match status" value="1"/>
</dbReference>
<protein>
    <submittedName>
        <fullName evidence="4">Iron-regulated ABC transporter permease protein SufD</fullName>
    </submittedName>
</protein>
<dbReference type="NCBIfam" id="TIGR01981">
    <property type="entry name" value="sufD"/>
    <property type="match status" value="1"/>
</dbReference>
<gene>
    <name evidence="4" type="ORF">EDD32_2498</name>
</gene>
<name>A0A3N5A8J3_9MICO</name>
<comment type="caution">
    <text evidence="4">The sequence shown here is derived from an EMBL/GenBank/DDBJ whole genome shotgun (WGS) entry which is preliminary data.</text>
</comment>
<dbReference type="InterPro" id="IPR037284">
    <property type="entry name" value="SUF_FeS_clus_asmbl_SufBD_sf"/>
</dbReference>
<evidence type="ECO:0000313" key="5">
    <source>
        <dbReference type="Proteomes" id="UP000280726"/>
    </source>
</evidence>
<dbReference type="RefSeq" id="WP_123917933.1">
    <property type="nucleotide sequence ID" value="NZ_RKRA01000001.1"/>
</dbReference>
<dbReference type="PANTHER" id="PTHR43575">
    <property type="entry name" value="PROTEIN ABCI7, CHLOROPLASTIC"/>
    <property type="match status" value="1"/>
</dbReference>
<reference evidence="4 5" key="1">
    <citation type="submission" date="2018-11" db="EMBL/GenBank/DDBJ databases">
        <title>Sequencing the genomes of 1000 actinobacteria strains.</title>
        <authorList>
            <person name="Klenk H.-P."/>
        </authorList>
    </citation>
    <scope>NUCLEOTIDE SEQUENCE [LARGE SCALE GENOMIC DNA]</scope>
    <source>
        <strain evidence="4 5">DSM 14418</strain>
    </source>
</reference>
<sequence>MTATTENLTTDHSRAVADGAHSHGRGGTPEASRADRKSSFALADFVVPTGREEDWRFSPVDRLQRLFAGALTGAGPVVTAEKDTAVTVERVGRDDARLGVTGAPGDRVAAAAWESFGEATVVTVPRGHVDGRHTYLAVNGDSADPAAEHLLVVAEELSESLVVLDHSGTAELAQTVEVDVRDGAHLTLVSIQDWEEGAVHLAAHRIRMGRDAHLRHIVVTLGGDVVRVTTDAAFTAPGADVELLGLYFTDAGQHQEHRLFVDHAVPSCKSRATYKGALQGDGAHSVWVGDVLIRKEAEGTDTYELNRNLVLTEGARADSVPNLEIETGEIEGAGHASATGRFDDEQLFYLRSRGIPEADARRLVVRGFFAELINQIGVPLVQERLMAAIEAELDKTMEAAAR</sequence>
<evidence type="ECO:0000259" key="3">
    <source>
        <dbReference type="Pfam" id="PF01458"/>
    </source>
</evidence>
<accession>A0A3N5A8J3</accession>
<dbReference type="AlphaFoldDB" id="A0A3N5A8J3"/>
<feature type="region of interest" description="Disordered" evidence="2">
    <location>
        <begin position="1"/>
        <end position="35"/>
    </location>
</feature>
<proteinExistence type="inferred from homology"/>
<evidence type="ECO:0000256" key="2">
    <source>
        <dbReference type="SAM" id="MobiDB-lite"/>
    </source>
</evidence>
<dbReference type="InterPro" id="IPR000825">
    <property type="entry name" value="SUF_FeS_clus_asmbl_SufBD_core"/>
</dbReference>
<evidence type="ECO:0000313" key="4">
    <source>
        <dbReference type="EMBL" id="RPF27991.1"/>
    </source>
</evidence>
<dbReference type="OrthoDB" id="9803529at2"/>
<dbReference type="PANTHER" id="PTHR43575:SF1">
    <property type="entry name" value="PROTEIN ABCI7, CHLOROPLASTIC"/>
    <property type="match status" value="1"/>
</dbReference>
<comment type="similarity">
    <text evidence="1">Belongs to the iron-sulfur cluster assembly SufBD family.</text>
</comment>
<evidence type="ECO:0000256" key="1">
    <source>
        <dbReference type="ARBA" id="ARBA00043967"/>
    </source>
</evidence>
<dbReference type="InterPro" id="IPR055346">
    <property type="entry name" value="Fe-S_cluster_assembly_SufBD"/>
</dbReference>
<dbReference type="SUPFAM" id="SSF101960">
    <property type="entry name" value="Stabilizer of iron transporter SufD"/>
    <property type="match status" value="1"/>
</dbReference>
<dbReference type="InterPro" id="IPR011542">
    <property type="entry name" value="SUF_FeS_clus_asmbl_SufD"/>
</dbReference>
<dbReference type="EMBL" id="RKRA01000001">
    <property type="protein sequence ID" value="RPF27991.1"/>
    <property type="molecule type" value="Genomic_DNA"/>
</dbReference>